<keyword evidence="1" id="KW-0732">Signal</keyword>
<feature type="signal peptide" evidence="1">
    <location>
        <begin position="1"/>
        <end position="23"/>
    </location>
</feature>
<dbReference type="EMBL" id="CP117167">
    <property type="protein sequence ID" value="WCT10965.1"/>
    <property type="molecule type" value="Genomic_DNA"/>
</dbReference>
<evidence type="ECO:0000256" key="1">
    <source>
        <dbReference type="SAM" id="SignalP"/>
    </source>
</evidence>
<name>A0ABY7T3E4_9SPHI</name>
<dbReference type="RefSeq" id="WP_273629154.1">
    <property type="nucleotide sequence ID" value="NZ_CP117167.1"/>
</dbReference>
<proteinExistence type="predicted"/>
<sequence>MKTLKLIPLLALAVLMISACNEAPNKDHDAIPEATAATPVLTGKVDTTTAKRWVARFKSRSHKFKENMGDTRCVWFSKDQLKALLSKVDSIQDGDGIRFYLATYDSIPAHGFNNFKPEYANYSTLVMVTTRKGTGLLSGKHMDYYKEQTKLLNGKSVIDAKHSGIIISATPENEGELCPPPAKCNTQGAMLLEQ</sequence>
<evidence type="ECO:0000313" key="3">
    <source>
        <dbReference type="Proteomes" id="UP001216139"/>
    </source>
</evidence>
<accession>A0ABY7T3E4</accession>
<dbReference type="PROSITE" id="PS51257">
    <property type="entry name" value="PROKAR_LIPOPROTEIN"/>
    <property type="match status" value="1"/>
</dbReference>
<organism evidence="2 3">
    <name type="scientific">Mucilaginibacter jinjuensis</name>
    <dbReference type="NCBI Taxonomy" id="1176721"/>
    <lineage>
        <taxon>Bacteria</taxon>
        <taxon>Pseudomonadati</taxon>
        <taxon>Bacteroidota</taxon>
        <taxon>Sphingobacteriia</taxon>
        <taxon>Sphingobacteriales</taxon>
        <taxon>Sphingobacteriaceae</taxon>
        <taxon>Mucilaginibacter</taxon>
    </lineage>
</organism>
<evidence type="ECO:0000313" key="2">
    <source>
        <dbReference type="EMBL" id="WCT10965.1"/>
    </source>
</evidence>
<reference evidence="2 3" key="1">
    <citation type="submission" date="2023-02" db="EMBL/GenBank/DDBJ databases">
        <title>Genome sequence of Mucilaginibacter jinjuensis strain KACC 16571.</title>
        <authorList>
            <person name="Kim S."/>
            <person name="Heo J."/>
            <person name="Kwon S.-W."/>
        </authorList>
    </citation>
    <scope>NUCLEOTIDE SEQUENCE [LARGE SCALE GENOMIC DNA]</scope>
    <source>
        <strain evidence="2 3">KACC 16571</strain>
    </source>
</reference>
<protein>
    <recommendedName>
        <fullName evidence="4">Lipoprotein</fullName>
    </recommendedName>
</protein>
<keyword evidence="3" id="KW-1185">Reference proteome</keyword>
<evidence type="ECO:0008006" key="4">
    <source>
        <dbReference type="Google" id="ProtNLM"/>
    </source>
</evidence>
<feature type="chain" id="PRO_5045897802" description="Lipoprotein" evidence="1">
    <location>
        <begin position="24"/>
        <end position="194"/>
    </location>
</feature>
<dbReference type="Proteomes" id="UP001216139">
    <property type="component" value="Chromosome"/>
</dbReference>
<gene>
    <name evidence="2" type="ORF">PQO05_19700</name>
</gene>